<feature type="transmembrane region" description="Helical" evidence="1">
    <location>
        <begin position="7"/>
        <end position="29"/>
    </location>
</feature>
<organism evidence="2 3">
    <name type="scientific">Helicoverpa armigera</name>
    <name type="common">Cotton bollworm</name>
    <name type="synonym">Heliothis armigera</name>
    <dbReference type="NCBI Taxonomy" id="29058"/>
    <lineage>
        <taxon>Eukaryota</taxon>
        <taxon>Metazoa</taxon>
        <taxon>Ecdysozoa</taxon>
        <taxon>Arthropoda</taxon>
        <taxon>Hexapoda</taxon>
        <taxon>Insecta</taxon>
        <taxon>Pterygota</taxon>
        <taxon>Neoptera</taxon>
        <taxon>Endopterygota</taxon>
        <taxon>Lepidoptera</taxon>
        <taxon>Glossata</taxon>
        <taxon>Ditrysia</taxon>
        <taxon>Noctuoidea</taxon>
        <taxon>Noctuidae</taxon>
        <taxon>Heliothinae</taxon>
        <taxon>Helicoverpa</taxon>
    </lineage>
</organism>
<evidence type="ECO:0000256" key="1">
    <source>
        <dbReference type="SAM" id="Phobius"/>
    </source>
</evidence>
<reference evidence="2 3" key="1">
    <citation type="journal article" date="2017" name="BMC Biol.">
        <title>Genomic innovations, transcriptional plasticity and gene loss underlying the evolution and divergence of two highly polyphagous and invasive Helicoverpa pest species.</title>
        <authorList>
            <person name="Pearce S.L."/>
            <person name="Clarke D.F."/>
            <person name="East P.D."/>
            <person name="Elfekih S."/>
            <person name="Gordon K.H."/>
            <person name="Jermiin L.S."/>
            <person name="McGaughran A."/>
            <person name="Oakeshott J.G."/>
            <person name="Papanikolaou A."/>
            <person name="Perera O.P."/>
            <person name="Rane R.V."/>
            <person name="Richards S."/>
            <person name="Tay W.T."/>
            <person name="Walsh T.K."/>
            <person name="Anderson A."/>
            <person name="Anderson C.J."/>
            <person name="Asgari S."/>
            <person name="Board P.G."/>
            <person name="Bretschneider A."/>
            <person name="Campbell P.M."/>
            <person name="Chertemps T."/>
            <person name="Christeller J.T."/>
            <person name="Coppin C.W."/>
            <person name="Downes S.J."/>
            <person name="Duan G."/>
            <person name="Farnsworth C.A."/>
            <person name="Good R.T."/>
            <person name="Han L.B."/>
            <person name="Han Y.C."/>
            <person name="Hatje K."/>
            <person name="Horne I."/>
            <person name="Huang Y.P."/>
            <person name="Hughes D.S."/>
            <person name="Jacquin-Joly E."/>
            <person name="James W."/>
            <person name="Jhangiani S."/>
            <person name="Kollmar M."/>
            <person name="Kuwar S.S."/>
            <person name="Li S."/>
            <person name="Liu N.Y."/>
            <person name="Maibeche M.T."/>
            <person name="Miller J.R."/>
            <person name="Montagne N."/>
            <person name="Perry T."/>
            <person name="Qu J."/>
            <person name="Song S.V."/>
            <person name="Sutton G.G."/>
            <person name="Vogel H."/>
            <person name="Walenz B.P."/>
            <person name="Xu W."/>
            <person name="Zhang H.J."/>
            <person name="Zou Z."/>
            <person name="Batterham P."/>
            <person name="Edwards O.R."/>
            <person name="Feyereisen R."/>
            <person name="Gibbs R.A."/>
            <person name="Heckel D.G."/>
            <person name="McGrath A."/>
            <person name="Robin C."/>
            <person name="Scherer S.E."/>
            <person name="Worley K.C."/>
            <person name="Wu Y.D."/>
        </authorList>
    </citation>
    <scope>NUCLEOTIDE SEQUENCE [LARGE SCALE GENOMIC DNA]</scope>
    <source>
        <strain evidence="2">Harm_GR_Male_#8</strain>
        <tissue evidence="2">Whole organism</tissue>
    </source>
</reference>
<keyword evidence="1" id="KW-1133">Transmembrane helix</keyword>
<keyword evidence="1" id="KW-0472">Membrane</keyword>
<proteinExistence type="predicted"/>
<keyword evidence="3" id="KW-1185">Reference proteome</keyword>
<accession>A0A2W1BMD1</accession>
<dbReference type="Proteomes" id="UP000249218">
    <property type="component" value="Unassembled WGS sequence"/>
</dbReference>
<sequence length="114" mass="13316">MEGAGAIIIILTLPAVALLIIFVSAMYLASCIFWMREYLFLFLRDNPKLLLLFDTTLTSLFIHELPYLMKFNDRKKTYHYSELPMYFPTQSHNGKPHRPSQVSVNPPFVLYKRS</sequence>
<keyword evidence="1" id="KW-0812">Transmembrane</keyword>
<gene>
    <name evidence="2" type="primary">HaOG207266</name>
    <name evidence="2" type="ORF">B5X24_HaOG207266</name>
</gene>
<name>A0A2W1BMD1_HELAM</name>
<dbReference type="AlphaFoldDB" id="A0A2W1BMD1"/>
<feature type="transmembrane region" description="Helical" evidence="1">
    <location>
        <begin position="49"/>
        <end position="69"/>
    </location>
</feature>
<dbReference type="EMBL" id="KZ150028">
    <property type="protein sequence ID" value="PZC74774.1"/>
    <property type="molecule type" value="Genomic_DNA"/>
</dbReference>
<evidence type="ECO:0000313" key="3">
    <source>
        <dbReference type="Proteomes" id="UP000249218"/>
    </source>
</evidence>
<evidence type="ECO:0000313" key="2">
    <source>
        <dbReference type="EMBL" id="PZC74774.1"/>
    </source>
</evidence>
<protein>
    <submittedName>
        <fullName evidence="2">Uncharacterized protein</fullName>
    </submittedName>
</protein>